<keyword evidence="1" id="KW-0378">Hydrolase</keyword>
<organism evidence="4 5">
    <name type="scientific">Galendromus occidentalis</name>
    <name type="common">western predatory mite</name>
    <dbReference type="NCBI Taxonomy" id="34638"/>
    <lineage>
        <taxon>Eukaryota</taxon>
        <taxon>Metazoa</taxon>
        <taxon>Ecdysozoa</taxon>
        <taxon>Arthropoda</taxon>
        <taxon>Chelicerata</taxon>
        <taxon>Arachnida</taxon>
        <taxon>Acari</taxon>
        <taxon>Parasitiformes</taxon>
        <taxon>Mesostigmata</taxon>
        <taxon>Gamasina</taxon>
        <taxon>Phytoseioidea</taxon>
        <taxon>Phytoseiidae</taxon>
        <taxon>Typhlodrominae</taxon>
        <taxon>Galendromus</taxon>
    </lineage>
</organism>
<dbReference type="AlphaFoldDB" id="A0AAJ7SHH4"/>
<dbReference type="Pfam" id="PF21530">
    <property type="entry name" value="Pif1_2B_dom"/>
    <property type="match status" value="1"/>
</dbReference>
<comment type="similarity">
    <text evidence="1">Belongs to the helicase family.</text>
</comment>
<evidence type="ECO:0000259" key="2">
    <source>
        <dbReference type="Pfam" id="PF05970"/>
    </source>
</evidence>
<protein>
    <recommendedName>
        <fullName evidence="1">ATP-dependent DNA helicase</fullName>
        <ecNumber evidence="1">5.6.2.3</ecNumber>
    </recommendedName>
</protein>
<evidence type="ECO:0000259" key="3">
    <source>
        <dbReference type="Pfam" id="PF21530"/>
    </source>
</evidence>
<feature type="domain" description="DNA helicase Pif1-like DEAD-box helicase" evidence="2">
    <location>
        <begin position="27"/>
        <end position="75"/>
    </location>
</feature>
<dbReference type="InterPro" id="IPR027417">
    <property type="entry name" value="P-loop_NTPase"/>
</dbReference>
<keyword evidence="1" id="KW-0067">ATP-binding</keyword>
<reference evidence="5" key="1">
    <citation type="submission" date="2025-08" db="UniProtKB">
        <authorList>
            <consortium name="RefSeq"/>
        </authorList>
    </citation>
    <scope>IDENTIFICATION</scope>
</reference>
<sequence>IERPAEARIELDYEDISAQGESTYSPLNYGQKHAVDAILASFAGASDRLFFIDGPGGSGKAYLYNTLYNILDGRRLIDEIVQDNQEDEIHLTTEYLISLTPFGMPPHELYLKDGAIVTLLRNLDITNGLCNGTRLRIQSMGQFTLGCGFVSGLRKGEFVLIPRTDNCCDTKLPFRMRRRQFPVQLAFAITINKSQGQASSKLGLH</sequence>
<dbReference type="EC" id="5.6.2.3" evidence="1"/>
<evidence type="ECO:0000313" key="4">
    <source>
        <dbReference type="Proteomes" id="UP000694867"/>
    </source>
</evidence>
<dbReference type="GO" id="GO:0006281">
    <property type="term" value="P:DNA repair"/>
    <property type="evidence" value="ECO:0007669"/>
    <property type="project" value="UniProtKB-KW"/>
</dbReference>
<evidence type="ECO:0000313" key="5">
    <source>
        <dbReference type="RefSeq" id="XP_028968826.1"/>
    </source>
</evidence>
<accession>A0AAJ7SHH4</accession>
<keyword evidence="1" id="KW-0347">Helicase</keyword>
<feature type="non-terminal residue" evidence="5">
    <location>
        <position position="1"/>
    </location>
</feature>
<dbReference type="Pfam" id="PF05970">
    <property type="entry name" value="PIF1"/>
    <property type="match status" value="1"/>
</dbReference>
<comment type="cofactor">
    <cofactor evidence="1">
        <name>Mg(2+)</name>
        <dbReference type="ChEBI" id="CHEBI:18420"/>
    </cofactor>
</comment>
<dbReference type="GO" id="GO:0005524">
    <property type="term" value="F:ATP binding"/>
    <property type="evidence" value="ECO:0007669"/>
    <property type="project" value="UniProtKB-KW"/>
</dbReference>
<dbReference type="RefSeq" id="XP_028968826.1">
    <property type="nucleotide sequence ID" value="XM_029112993.1"/>
</dbReference>
<dbReference type="GeneID" id="100898242"/>
<dbReference type="InterPro" id="IPR049163">
    <property type="entry name" value="Pif1-like_2B_dom"/>
</dbReference>
<dbReference type="InterPro" id="IPR010285">
    <property type="entry name" value="DNA_helicase_pif1-like_DEAD"/>
</dbReference>
<dbReference type="GO" id="GO:0000723">
    <property type="term" value="P:telomere maintenance"/>
    <property type="evidence" value="ECO:0007669"/>
    <property type="project" value="InterPro"/>
</dbReference>
<feature type="domain" description="DNA helicase Pif1-like 2B" evidence="3">
    <location>
        <begin position="94"/>
        <end position="138"/>
    </location>
</feature>
<dbReference type="PANTHER" id="PTHR10492:SF57">
    <property type="entry name" value="ATP-DEPENDENT DNA HELICASE"/>
    <property type="match status" value="1"/>
</dbReference>
<name>A0AAJ7SHH4_9ACAR</name>
<dbReference type="GO" id="GO:0043139">
    <property type="term" value="F:5'-3' DNA helicase activity"/>
    <property type="evidence" value="ECO:0007669"/>
    <property type="project" value="UniProtKB-EC"/>
</dbReference>
<dbReference type="Gene3D" id="3.40.50.300">
    <property type="entry name" value="P-loop containing nucleotide triphosphate hydrolases"/>
    <property type="match status" value="1"/>
</dbReference>
<proteinExistence type="inferred from homology"/>
<keyword evidence="1" id="KW-0227">DNA damage</keyword>
<dbReference type="Proteomes" id="UP000694867">
    <property type="component" value="Unplaced"/>
</dbReference>
<gene>
    <name evidence="5" type="primary">LOC100898242</name>
</gene>
<keyword evidence="1" id="KW-0547">Nucleotide-binding</keyword>
<keyword evidence="1" id="KW-0234">DNA repair</keyword>
<comment type="catalytic activity">
    <reaction evidence="1">
        <text>ATP + H2O = ADP + phosphate + H(+)</text>
        <dbReference type="Rhea" id="RHEA:13065"/>
        <dbReference type="ChEBI" id="CHEBI:15377"/>
        <dbReference type="ChEBI" id="CHEBI:15378"/>
        <dbReference type="ChEBI" id="CHEBI:30616"/>
        <dbReference type="ChEBI" id="CHEBI:43474"/>
        <dbReference type="ChEBI" id="CHEBI:456216"/>
        <dbReference type="EC" id="5.6.2.3"/>
    </reaction>
</comment>
<dbReference type="PANTHER" id="PTHR10492">
    <property type="match status" value="1"/>
</dbReference>
<dbReference type="SUPFAM" id="SSF52540">
    <property type="entry name" value="P-loop containing nucleoside triphosphate hydrolases"/>
    <property type="match status" value="2"/>
</dbReference>
<keyword evidence="4" id="KW-1185">Reference proteome</keyword>
<dbReference type="GO" id="GO:0016787">
    <property type="term" value="F:hydrolase activity"/>
    <property type="evidence" value="ECO:0007669"/>
    <property type="project" value="UniProtKB-KW"/>
</dbReference>
<dbReference type="GO" id="GO:0006310">
    <property type="term" value="P:DNA recombination"/>
    <property type="evidence" value="ECO:0007669"/>
    <property type="project" value="UniProtKB-KW"/>
</dbReference>
<dbReference type="KEGG" id="goe:100898242"/>
<evidence type="ECO:0000256" key="1">
    <source>
        <dbReference type="RuleBase" id="RU363044"/>
    </source>
</evidence>
<keyword evidence="1" id="KW-0233">DNA recombination</keyword>